<dbReference type="EMBL" id="JAUEPO010000002">
    <property type="protein sequence ID" value="KAK3332727.1"/>
    <property type="molecule type" value="Genomic_DNA"/>
</dbReference>
<evidence type="ECO:0000313" key="2">
    <source>
        <dbReference type="EMBL" id="KAK3332727.1"/>
    </source>
</evidence>
<evidence type="ECO:0000313" key="3">
    <source>
        <dbReference type="Proteomes" id="UP001286456"/>
    </source>
</evidence>
<accession>A0AAE0IXG8</accession>
<proteinExistence type="predicted"/>
<dbReference type="AlphaFoldDB" id="A0AAE0IXG8"/>
<name>A0AAE0IXG8_9PEZI</name>
<comment type="caution">
    <text evidence="2">The sequence shown here is derived from an EMBL/GenBank/DDBJ whole genome shotgun (WGS) entry which is preliminary data.</text>
</comment>
<keyword evidence="3" id="KW-1185">Reference proteome</keyword>
<dbReference type="Proteomes" id="UP001286456">
    <property type="component" value="Unassembled WGS sequence"/>
</dbReference>
<sequence length="286" mass="31359">MFAMQQPAMIHLCPSGTTIKDAMAASLGSSLFLFNGLHAISPYLLNQASASSPVETTTTPNNTAYSGQPSDDNMKSMRKLLSGHNPNRASKPPKATKAPRDSRRNPVLTRPRDWSFIILQCETCRARGVADCRMAADICGGGLFAYSEQGAFQVRERHREQTQSITMTAALLPPPPRVYSIEEARSMPPLYLYMDVCSMGRTTDHARHALKVAFGDPYMDRELGREVKRPDFDALRSTLMAQRFSHLLSREKIPLGPGRGLRQPVAGRAPGSGFGSGFGSSSRPSW</sequence>
<protein>
    <submittedName>
        <fullName evidence="2">Uncharacterized protein</fullName>
    </submittedName>
</protein>
<gene>
    <name evidence="2" type="ORF">B0T19DRAFT_398469</name>
</gene>
<feature type="compositionally biased region" description="Polar residues" evidence="1">
    <location>
        <begin position="52"/>
        <end position="71"/>
    </location>
</feature>
<feature type="region of interest" description="Disordered" evidence="1">
    <location>
        <begin position="255"/>
        <end position="286"/>
    </location>
</feature>
<reference evidence="2" key="2">
    <citation type="submission" date="2023-06" db="EMBL/GenBank/DDBJ databases">
        <authorList>
            <consortium name="Lawrence Berkeley National Laboratory"/>
            <person name="Haridas S."/>
            <person name="Hensen N."/>
            <person name="Bonometti L."/>
            <person name="Westerberg I."/>
            <person name="Brannstrom I.O."/>
            <person name="Guillou S."/>
            <person name="Cros-Aarteil S."/>
            <person name="Calhoun S."/>
            <person name="Kuo A."/>
            <person name="Mondo S."/>
            <person name="Pangilinan J."/>
            <person name="Riley R."/>
            <person name="Labutti K."/>
            <person name="Andreopoulos B."/>
            <person name="Lipzen A."/>
            <person name="Chen C."/>
            <person name="Yanf M."/>
            <person name="Daum C."/>
            <person name="Ng V."/>
            <person name="Clum A."/>
            <person name="Steindorff A."/>
            <person name="Ohm R."/>
            <person name="Martin F."/>
            <person name="Silar P."/>
            <person name="Natvig D."/>
            <person name="Lalanne C."/>
            <person name="Gautier V."/>
            <person name="Ament-Velasquez S.L."/>
            <person name="Kruys A."/>
            <person name="Hutchinson M.I."/>
            <person name="Powell A.J."/>
            <person name="Barry K."/>
            <person name="Miller A.N."/>
            <person name="Grigoriev I.V."/>
            <person name="Debuchy R."/>
            <person name="Gladieux P."/>
            <person name="Thoren M.H."/>
            <person name="Johannesson H."/>
        </authorList>
    </citation>
    <scope>NUCLEOTIDE SEQUENCE</scope>
    <source>
        <strain evidence="2">SMH4131-1</strain>
    </source>
</reference>
<evidence type="ECO:0000256" key="1">
    <source>
        <dbReference type="SAM" id="MobiDB-lite"/>
    </source>
</evidence>
<reference evidence="2" key="1">
    <citation type="journal article" date="2023" name="Mol. Phylogenet. Evol.">
        <title>Genome-scale phylogeny and comparative genomics of the fungal order Sordariales.</title>
        <authorList>
            <person name="Hensen N."/>
            <person name="Bonometti L."/>
            <person name="Westerberg I."/>
            <person name="Brannstrom I.O."/>
            <person name="Guillou S."/>
            <person name="Cros-Aarteil S."/>
            <person name="Calhoun S."/>
            <person name="Haridas S."/>
            <person name="Kuo A."/>
            <person name="Mondo S."/>
            <person name="Pangilinan J."/>
            <person name="Riley R."/>
            <person name="LaButti K."/>
            <person name="Andreopoulos B."/>
            <person name="Lipzen A."/>
            <person name="Chen C."/>
            <person name="Yan M."/>
            <person name="Daum C."/>
            <person name="Ng V."/>
            <person name="Clum A."/>
            <person name="Steindorff A."/>
            <person name="Ohm R.A."/>
            <person name="Martin F."/>
            <person name="Silar P."/>
            <person name="Natvig D.O."/>
            <person name="Lalanne C."/>
            <person name="Gautier V."/>
            <person name="Ament-Velasquez S.L."/>
            <person name="Kruys A."/>
            <person name="Hutchinson M.I."/>
            <person name="Powell A.J."/>
            <person name="Barry K."/>
            <person name="Miller A.N."/>
            <person name="Grigoriev I.V."/>
            <person name="Debuchy R."/>
            <person name="Gladieux P."/>
            <person name="Hiltunen Thoren M."/>
            <person name="Johannesson H."/>
        </authorList>
    </citation>
    <scope>NUCLEOTIDE SEQUENCE</scope>
    <source>
        <strain evidence="2">SMH4131-1</strain>
    </source>
</reference>
<feature type="region of interest" description="Disordered" evidence="1">
    <location>
        <begin position="52"/>
        <end position="107"/>
    </location>
</feature>
<organism evidence="2 3">
    <name type="scientific">Cercophora scortea</name>
    <dbReference type="NCBI Taxonomy" id="314031"/>
    <lineage>
        <taxon>Eukaryota</taxon>
        <taxon>Fungi</taxon>
        <taxon>Dikarya</taxon>
        <taxon>Ascomycota</taxon>
        <taxon>Pezizomycotina</taxon>
        <taxon>Sordariomycetes</taxon>
        <taxon>Sordariomycetidae</taxon>
        <taxon>Sordariales</taxon>
        <taxon>Lasiosphaeriaceae</taxon>
        <taxon>Cercophora</taxon>
    </lineage>
</organism>